<organism evidence="2">
    <name type="scientific">marine sediment metagenome</name>
    <dbReference type="NCBI Taxonomy" id="412755"/>
    <lineage>
        <taxon>unclassified sequences</taxon>
        <taxon>metagenomes</taxon>
        <taxon>ecological metagenomes</taxon>
    </lineage>
</organism>
<dbReference type="PANTHER" id="PTHR33608:SF6">
    <property type="entry name" value="BLL2464 PROTEIN"/>
    <property type="match status" value="1"/>
</dbReference>
<evidence type="ECO:0000313" key="2">
    <source>
        <dbReference type="EMBL" id="GAG34255.1"/>
    </source>
</evidence>
<dbReference type="PANTHER" id="PTHR33608">
    <property type="entry name" value="BLL2464 PROTEIN"/>
    <property type="match status" value="1"/>
</dbReference>
<comment type="caution">
    <text evidence="2">The sequence shown here is derived from an EMBL/GenBank/DDBJ whole genome shotgun (WGS) entry which is preliminary data.</text>
</comment>
<gene>
    <name evidence="2" type="ORF">S01H1_74110</name>
</gene>
<dbReference type="AlphaFoldDB" id="X0WUC7"/>
<dbReference type="EMBL" id="BARS01049553">
    <property type="protein sequence ID" value="GAG34255.1"/>
    <property type="molecule type" value="Genomic_DNA"/>
</dbReference>
<proteinExistence type="predicted"/>
<name>X0WUC7_9ZZZZ</name>
<feature type="domain" description="DUF58" evidence="1">
    <location>
        <begin position="3"/>
        <end position="90"/>
    </location>
</feature>
<sequence length="127" mass="14454">VQFVSRIARRRSVVFLISDFFASGYEAALRVAARRHDIIALALTDPREAELAPAGLVELADAETGERLLIDSDDPSVRQQYASAARRRQAERRRFLSSLGVDEVSIRTDRSYVEPLMTFFRARSQRR</sequence>
<reference evidence="2" key="1">
    <citation type="journal article" date="2014" name="Front. Microbiol.">
        <title>High frequency of phylogenetically diverse reductive dehalogenase-homologous genes in deep subseafloor sedimentary metagenomes.</title>
        <authorList>
            <person name="Kawai M."/>
            <person name="Futagami T."/>
            <person name="Toyoda A."/>
            <person name="Takaki Y."/>
            <person name="Nishi S."/>
            <person name="Hori S."/>
            <person name="Arai W."/>
            <person name="Tsubouchi T."/>
            <person name="Morono Y."/>
            <person name="Uchiyama I."/>
            <person name="Ito T."/>
            <person name="Fujiyama A."/>
            <person name="Inagaki F."/>
            <person name="Takami H."/>
        </authorList>
    </citation>
    <scope>NUCLEOTIDE SEQUENCE</scope>
    <source>
        <strain evidence="2">Expedition CK06-06</strain>
    </source>
</reference>
<accession>X0WUC7</accession>
<evidence type="ECO:0000259" key="1">
    <source>
        <dbReference type="Pfam" id="PF01882"/>
    </source>
</evidence>
<feature type="non-terminal residue" evidence="2">
    <location>
        <position position="1"/>
    </location>
</feature>
<dbReference type="Pfam" id="PF01882">
    <property type="entry name" value="DUF58"/>
    <property type="match status" value="1"/>
</dbReference>
<dbReference type="InterPro" id="IPR002881">
    <property type="entry name" value="DUF58"/>
</dbReference>
<protein>
    <recommendedName>
        <fullName evidence="1">DUF58 domain-containing protein</fullName>
    </recommendedName>
</protein>